<name>A0AAN6GND9_9BASI</name>
<gene>
    <name evidence="3" type="ORF">OC846_004588</name>
</gene>
<dbReference type="PANTHER" id="PTHR35560:SF3">
    <property type="entry name" value="PEPTIDASE S9 PROLYL OLIGOPEPTIDASE CATALYTIC DOMAIN-CONTAINING PROTEIN"/>
    <property type="match status" value="1"/>
</dbReference>
<evidence type="ECO:0000256" key="1">
    <source>
        <dbReference type="SAM" id="MobiDB-lite"/>
    </source>
</evidence>
<keyword evidence="2" id="KW-0732">Signal</keyword>
<dbReference type="Proteomes" id="UP001176517">
    <property type="component" value="Unassembled WGS sequence"/>
</dbReference>
<reference evidence="3" key="1">
    <citation type="journal article" date="2023" name="PhytoFront">
        <title>Draft Genome Resources of Seven Strains of Tilletia horrida, Causal Agent of Kernel Smut of Rice.</title>
        <authorList>
            <person name="Khanal S."/>
            <person name="Antony Babu S."/>
            <person name="Zhou X.G."/>
        </authorList>
    </citation>
    <scope>NUCLEOTIDE SEQUENCE</scope>
    <source>
        <strain evidence="3">TX6</strain>
    </source>
</reference>
<feature type="region of interest" description="Disordered" evidence="1">
    <location>
        <begin position="442"/>
        <end position="476"/>
    </location>
</feature>
<feature type="signal peptide" evidence="2">
    <location>
        <begin position="1"/>
        <end position="20"/>
    </location>
</feature>
<dbReference type="SUPFAM" id="SSF53474">
    <property type="entry name" value="alpha/beta-Hydrolases"/>
    <property type="match status" value="2"/>
</dbReference>
<proteinExistence type="predicted"/>
<feature type="chain" id="PRO_5042946179" description="Fungal lipase-like domain-containing protein" evidence="2">
    <location>
        <begin position="21"/>
        <end position="507"/>
    </location>
</feature>
<organism evidence="3 4">
    <name type="scientific">Tilletia horrida</name>
    <dbReference type="NCBI Taxonomy" id="155126"/>
    <lineage>
        <taxon>Eukaryota</taxon>
        <taxon>Fungi</taxon>
        <taxon>Dikarya</taxon>
        <taxon>Basidiomycota</taxon>
        <taxon>Ustilaginomycotina</taxon>
        <taxon>Exobasidiomycetes</taxon>
        <taxon>Tilletiales</taxon>
        <taxon>Tilletiaceae</taxon>
        <taxon>Tilletia</taxon>
    </lineage>
</organism>
<evidence type="ECO:0000313" key="4">
    <source>
        <dbReference type="Proteomes" id="UP001176517"/>
    </source>
</evidence>
<dbReference type="InterPro" id="IPR029058">
    <property type="entry name" value="AB_hydrolase_fold"/>
</dbReference>
<comment type="caution">
    <text evidence="3">The sequence shown here is derived from an EMBL/GenBank/DDBJ whole genome shotgun (WGS) entry which is preliminary data.</text>
</comment>
<dbReference type="AlphaFoldDB" id="A0AAN6GND9"/>
<dbReference type="Gene3D" id="3.40.50.1820">
    <property type="entry name" value="alpha/beta hydrolase"/>
    <property type="match status" value="1"/>
</dbReference>
<sequence>MKLSSLITLIAISGPSLALALSDASSSSHQSPRLVHRAARVASRAPSDDVLDINNFLSKNYKNGDLPPGHQAGDADGQVVEITSADGEDDNSQTPQCSSTLFIGGAANGGTKETGWQSLPQVTGFDLKRDLVVDKKSGAVQPYYELAGRDASKVKRVLIVQPGLPRDSWKYTNLFRNALICAAANSTIGVKLEDVIVAGPAWLNVDDVTAGAAKNDDVVFSQGQWAFGSISKGPGDLTTSSYSVLDAMVEKYFDKSAYPSVNQIWIAGHSLGGLLVQHYAMVRKSTADEPNINFWMGNPGSYVWPVDTRPVDVPNSNCTSDFNTWPYGMRNQTEDDVVVYRRKDMMENAAAVKQEYFSRHVVYALGLKDNGDGDDHCEAHYQGSSHLDRGQNMEKALRSLPGGAPASHVFDYVPDVSHQDYRMISSPNALWHLFGEDLNVRRATRGGSGSTGSGSSPKTGSGGRNPSTSNNNTGSSSAASSWTVKLGFPFALALLATSLATAFAGAI</sequence>
<dbReference type="PANTHER" id="PTHR35560">
    <property type="entry name" value="BLL0132 PROTEIN"/>
    <property type="match status" value="1"/>
</dbReference>
<accession>A0AAN6GND9</accession>
<evidence type="ECO:0000256" key="2">
    <source>
        <dbReference type="SAM" id="SignalP"/>
    </source>
</evidence>
<dbReference type="EMBL" id="JAPDMZ010000142">
    <property type="protein sequence ID" value="KAK0548197.1"/>
    <property type="molecule type" value="Genomic_DNA"/>
</dbReference>
<evidence type="ECO:0008006" key="5">
    <source>
        <dbReference type="Google" id="ProtNLM"/>
    </source>
</evidence>
<keyword evidence="4" id="KW-1185">Reference proteome</keyword>
<feature type="compositionally biased region" description="Low complexity" evidence="1">
    <location>
        <begin position="453"/>
        <end position="476"/>
    </location>
</feature>
<protein>
    <recommendedName>
        <fullName evidence="5">Fungal lipase-like domain-containing protein</fullName>
    </recommendedName>
</protein>
<evidence type="ECO:0000313" key="3">
    <source>
        <dbReference type="EMBL" id="KAK0548197.1"/>
    </source>
</evidence>